<comment type="catalytic activity">
    <reaction evidence="8">
        <text>Ni-sirohydrochlorin + 2 L-glutamine + 2 ATP + 2 H2O = Ni-sirohydrochlorin a,c-diamide + 2 L-glutamate + 2 ADP + 2 phosphate + 2 H(+)</text>
        <dbReference type="Rhea" id="RHEA:52896"/>
        <dbReference type="ChEBI" id="CHEBI:15377"/>
        <dbReference type="ChEBI" id="CHEBI:15378"/>
        <dbReference type="ChEBI" id="CHEBI:29985"/>
        <dbReference type="ChEBI" id="CHEBI:30616"/>
        <dbReference type="ChEBI" id="CHEBI:43474"/>
        <dbReference type="ChEBI" id="CHEBI:58359"/>
        <dbReference type="ChEBI" id="CHEBI:136841"/>
        <dbReference type="ChEBI" id="CHEBI:136887"/>
        <dbReference type="ChEBI" id="CHEBI:456216"/>
        <dbReference type="EC" id="6.3.5.12"/>
    </reaction>
</comment>
<dbReference type="EC" id="6.3.5.11" evidence="8"/>
<gene>
    <name evidence="11" type="primary">cobB</name>
    <name evidence="8" type="synonym">cbiA</name>
    <name evidence="8" type="synonym">cfbB</name>
    <name evidence="11" type="ORF">MMAB1_3244</name>
</gene>
<comment type="similarity">
    <text evidence="8">Belongs to the CobB/CbiA family.</text>
</comment>
<comment type="cofactor">
    <cofactor evidence="1 8">
        <name>Mg(2+)</name>
        <dbReference type="ChEBI" id="CHEBI:18420"/>
    </cofactor>
</comment>
<dbReference type="PANTHER" id="PTHR43873:SF1">
    <property type="entry name" value="COBYRINATE A,C-DIAMIDE SYNTHASE"/>
    <property type="match status" value="1"/>
</dbReference>
<keyword evidence="2 8" id="KW-0169">Cobalamin biosynthesis</keyword>
<sequence length="454" mass="48004">MLYAIQHYTYVMRPIPRIVVAGTHSGCGKTTLASGLMAALAARGLAVQPFKVGPDFIDPTHHSAICGRTSRNLDPFMMGEAGVRETVVRASAGADIAVVEGAMGLYDGLEGSDTASTAHVAKVLDAPVLLVVDAGGASRSVHAMVRGYAGFDPDVRVAGVIFNRVGSPRHRAMIAATESVPACGWVPRRKDLTVGSRHLGLEMAAETGVLGGFGAVVEETCDLPGIIDLARSAPPLPVPPEDPDRPEARVRLGVANDAAFCFYYADNLDRLVRAGAEIVFFSPMTDRLPEADALYLGGGYPELHAEALAASRCREDVRRAVDDGMPVFAECGGLIYLAEQLTTTDGDYPMAGVLPASAVMTDRLQALGYVEARVVGTTPVLAPGSAFRGQEYHYSRLNCAPDARFALELARGRGIDGGRDGLVAQNAVGQYTHAYFTAGFAERLVQAAVAYRRA</sequence>
<dbReference type="UniPathway" id="UPA00148">
    <property type="reaction ID" value="UER00231"/>
</dbReference>
<dbReference type="InterPro" id="IPR027417">
    <property type="entry name" value="P-loop_NTPase"/>
</dbReference>
<dbReference type="NCBIfam" id="TIGR00379">
    <property type="entry name" value="cobB"/>
    <property type="match status" value="1"/>
</dbReference>
<feature type="site" description="Increases nucleophilicity of active site Cys" evidence="8">
    <location>
        <position position="433"/>
    </location>
</feature>
<feature type="active site" description="Nucleophile" evidence="8">
    <location>
        <position position="331"/>
    </location>
</feature>
<keyword evidence="7 8" id="KW-0315">Glutamine amidotransferase</keyword>
<dbReference type="InterPro" id="IPR029062">
    <property type="entry name" value="Class_I_gatase-like"/>
</dbReference>
<evidence type="ECO:0000313" key="12">
    <source>
        <dbReference type="Proteomes" id="UP000069850"/>
    </source>
</evidence>
<dbReference type="GO" id="GO:0015948">
    <property type="term" value="P:methanogenesis"/>
    <property type="evidence" value="ECO:0007669"/>
    <property type="project" value="UniProtKB-KW"/>
</dbReference>
<dbReference type="HAMAP" id="MF_00027">
    <property type="entry name" value="CobB_CbiA"/>
    <property type="match status" value="1"/>
</dbReference>
<organism evidence="11 12">
    <name type="scientific">Methanoculleus bourgensis</name>
    <dbReference type="NCBI Taxonomy" id="83986"/>
    <lineage>
        <taxon>Archaea</taxon>
        <taxon>Methanobacteriati</taxon>
        <taxon>Methanobacteriota</taxon>
        <taxon>Stenosarchaea group</taxon>
        <taxon>Methanomicrobia</taxon>
        <taxon>Methanomicrobiales</taxon>
        <taxon>Methanomicrobiaceae</taxon>
        <taxon>Methanoculleus</taxon>
    </lineage>
</organism>
<dbReference type="RefSeq" id="WP_062265917.1">
    <property type="nucleotide sequence ID" value="NZ_LT158599.1"/>
</dbReference>
<comment type="domain">
    <text evidence="8">Comprises of two domains. The C-terminal domain contains the binding site for glutamine and catalyzes the hydrolysis of this substrate to glutamate and ammonia. The N-terminal domain is anticipated to bind ATP, and cobyrinate or Ni-sirohydrochlorin, and catalyzes the ultimate synthesis of the diamide product. The ammonia produced via the glutaminase domain is probably translocated to the adjacent domain via a molecular tunnel, where it reacts with an activated intermediate.</text>
</comment>
<dbReference type="PANTHER" id="PTHR43873">
    <property type="entry name" value="COBYRINATE A,C-DIAMIDE SYNTHASE"/>
    <property type="match status" value="1"/>
</dbReference>
<dbReference type="InterPro" id="IPR002586">
    <property type="entry name" value="CobQ/CobB/MinD/ParA_Nub-bd_dom"/>
</dbReference>
<dbReference type="Proteomes" id="UP000069850">
    <property type="component" value="Chromosome 1"/>
</dbReference>
<evidence type="ECO:0000259" key="10">
    <source>
        <dbReference type="Pfam" id="PF07685"/>
    </source>
</evidence>
<accession>A0A0X8XZ87</accession>
<keyword evidence="6 8" id="KW-0460">Magnesium</keyword>
<dbReference type="KEGG" id="mema:MMAB1_3244"/>
<dbReference type="GeneID" id="27138696"/>
<dbReference type="OrthoDB" id="8896at2157"/>
<evidence type="ECO:0000256" key="2">
    <source>
        <dbReference type="ARBA" id="ARBA00022573"/>
    </source>
</evidence>
<dbReference type="Pfam" id="PF01656">
    <property type="entry name" value="CbiA"/>
    <property type="match status" value="1"/>
</dbReference>
<keyword evidence="8" id="KW-0484">Methanogenesis</keyword>
<evidence type="ECO:0000313" key="11">
    <source>
        <dbReference type="EMBL" id="CVK34457.1"/>
    </source>
</evidence>
<dbReference type="SUPFAM" id="SSF52540">
    <property type="entry name" value="P-loop containing nucleoside triphosphate hydrolases"/>
    <property type="match status" value="1"/>
</dbReference>
<dbReference type="Gene3D" id="3.40.50.880">
    <property type="match status" value="1"/>
</dbReference>
<comment type="function">
    <text evidence="8">Catalyzes the ATP-dependent amidation of the two carboxylate groups at positions a and c of cobyrinate, using either L-glutamine or ammonia as the nitrogen source. Involved in the biosynthesis of the unique nickel-containing tetrapyrrole coenzyme F430, the prosthetic group of methyl-coenzyme M reductase (MCR), which plays a key role in methanogenesis and anaerobic methane oxidation. Catalyzes the ATP-dependent amidation of the two carboxylate groups at positions a and c of Ni-sirohydrochlorin, using L-glutamine or ammonia as the nitrogen source.</text>
</comment>
<protein>
    <recommendedName>
        <fullName evidence="8">Cobyrinate a,c-diamide synthase</fullName>
        <ecNumber evidence="8">6.3.5.11</ecNumber>
    </recommendedName>
    <alternativeName>
        <fullName evidence="8">Cobyrinic acid a,c-diamide synthetase</fullName>
    </alternativeName>
    <alternativeName>
        <fullName evidence="8">Ni-sirohydrochlorin a,c-diamide synthase</fullName>
        <ecNumber evidence="8">6.3.5.12</ecNumber>
    </alternativeName>
    <alternativeName>
        <fullName evidence="8">Ni-sirohydrochlorin a,c-diamide synthetase</fullName>
    </alternativeName>
</protein>
<dbReference type="CDD" id="cd05388">
    <property type="entry name" value="CobB_N"/>
    <property type="match status" value="1"/>
</dbReference>
<evidence type="ECO:0000256" key="7">
    <source>
        <dbReference type="ARBA" id="ARBA00022962"/>
    </source>
</evidence>
<comment type="pathway">
    <text evidence="8">Cofactor biosynthesis; adenosylcobalamin biosynthesis; cob(II)yrinate a,c-diamide from sirohydrochlorin (anaerobic route): step 10/10.</text>
</comment>
<feature type="domain" description="CobB/CobQ-like glutamine amidotransferase" evidence="10">
    <location>
        <begin position="252"/>
        <end position="437"/>
    </location>
</feature>
<dbReference type="GO" id="GO:0005524">
    <property type="term" value="F:ATP binding"/>
    <property type="evidence" value="ECO:0007669"/>
    <property type="project" value="UniProtKB-UniRule"/>
</dbReference>
<dbReference type="SUPFAM" id="SSF52317">
    <property type="entry name" value="Class I glutamine amidotransferase-like"/>
    <property type="match status" value="1"/>
</dbReference>
<keyword evidence="4 8" id="KW-0547">Nucleotide-binding</keyword>
<dbReference type="PROSITE" id="PS51274">
    <property type="entry name" value="GATASE_COBBQ"/>
    <property type="match status" value="1"/>
</dbReference>
<dbReference type="CDD" id="cd03130">
    <property type="entry name" value="GATase1_CobB"/>
    <property type="match status" value="1"/>
</dbReference>
<feature type="domain" description="CobQ/CobB/MinD/ParA nucleotide binding" evidence="9">
    <location>
        <begin position="18"/>
        <end position="193"/>
    </location>
</feature>
<comment type="miscellaneous">
    <text evidence="8">The a and c carboxylates of cobyrinate and Ni-sirohydrochlorin are activated for nucleophilic attack via formation of a phosphorylated intermediate by ATP. CbiA catalyzes first the amidation of the c-carboxylate, and then that of the a-carboxylate.</text>
</comment>
<dbReference type="Pfam" id="PF07685">
    <property type="entry name" value="GATase_3"/>
    <property type="match status" value="1"/>
</dbReference>
<dbReference type="NCBIfam" id="NF002204">
    <property type="entry name" value="PRK01077.1"/>
    <property type="match status" value="1"/>
</dbReference>
<evidence type="ECO:0000256" key="3">
    <source>
        <dbReference type="ARBA" id="ARBA00022598"/>
    </source>
</evidence>
<reference evidence="11 12" key="1">
    <citation type="submission" date="2016-01" db="EMBL/GenBank/DDBJ databases">
        <authorList>
            <person name="Manzoor S."/>
        </authorList>
    </citation>
    <scope>NUCLEOTIDE SEQUENCE [LARGE SCALE GENOMIC DNA]</scope>
    <source>
        <strain evidence="11">Methanoculleus sp MAB1</strain>
    </source>
</reference>
<evidence type="ECO:0000256" key="4">
    <source>
        <dbReference type="ARBA" id="ARBA00022741"/>
    </source>
</evidence>
<dbReference type="InterPro" id="IPR011698">
    <property type="entry name" value="GATase_3"/>
</dbReference>
<dbReference type="Gene3D" id="3.40.50.300">
    <property type="entry name" value="P-loop containing nucleotide triphosphate hydrolases"/>
    <property type="match status" value="2"/>
</dbReference>
<proteinExistence type="inferred from homology"/>
<keyword evidence="3 8" id="KW-0436">Ligase</keyword>
<comment type="catalytic activity">
    <reaction evidence="8">
        <text>cob(II)yrinate + 2 L-glutamine + 2 ATP + 2 H2O = cob(II)yrinate a,c diamide + 2 L-glutamate + 2 ADP + 2 phosphate + 2 H(+)</text>
        <dbReference type="Rhea" id="RHEA:26289"/>
        <dbReference type="ChEBI" id="CHEBI:15377"/>
        <dbReference type="ChEBI" id="CHEBI:15378"/>
        <dbReference type="ChEBI" id="CHEBI:29985"/>
        <dbReference type="ChEBI" id="CHEBI:30616"/>
        <dbReference type="ChEBI" id="CHEBI:43474"/>
        <dbReference type="ChEBI" id="CHEBI:58359"/>
        <dbReference type="ChEBI" id="CHEBI:58537"/>
        <dbReference type="ChEBI" id="CHEBI:58894"/>
        <dbReference type="ChEBI" id="CHEBI:456216"/>
        <dbReference type="EC" id="6.3.5.11"/>
    </reaction>
</comment>
<dbReference type="InterPro" id="IPR004484">
    <property type="entry name" value="CbiA/CobB_synth"/>
</dbReference>
<evidence type="ECO:0000256" key="8">
    <source>
        <dbReference type="HAMAP-Rule" id="MF_00027"/>
    </source>
</evidence>
<name>A0A0X8XZ87_9EURY</name>
<evidence type="ECO:0000256" key="5">
    <source>
        <dbReference type="ARBA" id="ARBA00022840"/>
    </source>
</evidence>
<dbReference type="GO" id="GO:0042242">
    <property type="term" value="F:cobyrinic acid a,c-diamide synthase activity"/>
    <property type="evidence" value="ECO:0007669"/>
    <property type="project" value="UniProtKB-UniRule"/>
</dbReference>
<dbReference type="EC" id="6.3.5.12" evidence="8"/>
<dbReference type="AlphaFoldDB" id="A0A0X8XZ87"/>
<evidence type="ECO:0000256" key="1">
    <source>
        <dbReference type="ARBA" id="ARBA00001946"/>
    </source>
</evidence>
<evidence type="ECO:0000259" key="9">
    <source>
        <dbReference type="Pfam" id="PF01656"/>
    </source>
</evidence>
<keyword evidence="5 8" id="KW-0067">ATP-binding</keyword>
<dbReference type="EMBL" id="LT158599">
    <property type="protein sequence ID" value="CVK34457.1"/>
    <property type="molecule type" value="Genomic_DNA"/>
</dbReference>
<dbReference type="GO" id="GO:0009236">
    <property type="term" value="P:cobalamin biosynthetic process"/>
    <property type="evidence" value="ECO:0007669"/>
    <property type="project" value="UniProtKB-UniRule"/>
</dbReference>
<evidence type="ECO:0000256" key="6">
    <source>
        <dbReference type="ARBA" id="ARBA00022842"/>
    </source>
</evidence>